<sequence length="139" mass="15872">MDFSVEAQPLKNLQHNTAPRGPWQGTVYGRGVYFARDAQYSVVFAGGGGYKSRPMYLAKVLVGQLTNNIFFLHQIFYPRKLAKVENFEKHAYSEVATMTVDLCCKRFSGKIHWKFAGKSSTVLQLSFHNGWVDYLKHCE</sequence>
<dbReference type="InterPro" id="IPR012317">
    <property type="entry name" value="Poly(ADP-ribose)pol_cat_dom"/>
</dbReference>
<evidence type="ECO:0000313" key="2">
    <source>
        <dbReference type="EMBL" id="RMX48047.1"/>
    </source>
</evidence>
<gene>
    <name evidence="2" type="ORF">pdam_00002644</name>
</gene>
<feature type="domain" description="PARP catalytic" evidence="1">
    <location>
        <begin position="18"/>
        <end position="67"/>
    </location>
</feature>
<dbReference type="Proteomes" id="UP000275408">
    <property type="component" value="Unassembled WGS sequence"/>
</dbReference>
<dbReference type="SUPFAM" id="SSF56399">
    <property type="entry name" value="ADP-ribosylation"/>
    <property type="match status" value="1"/>
</dbReference>
<accession>A0A3M6U357</accession>
<proteinExistence type="predicted"/>
<dbReference type="Pfam" id="PF00644">
    <property type="entry name" value="PARP"/>
    <property type="match status" value="1"/>
</dbReference>
<dbReference type="EMBL" id="RCHS01002311">
    <property type="protein sequence ID" value="RMX48047.1"/>
    <property type="molecule type" value="Genomic_DNA"/>
</dbReference>
<keyword evidence="3" id="KW-1185">Reference proteome</keyword>
<dbReference type="Gene3D" id="3.90.228.10">
    <property type="match status" value="1"/>
</dbReference>
<reference evidence="2 3" key="1">
    <citation type="journal article" date="2018" name="Sci. Rep.">
        <title>Comparative analysis of the Pocillopora damicornis genome highlights role of immune system in coral evolution.</title>
        <authorList>
            <person name="Cunning R."/>
            <person name="Bay R.A."/>
            <person name="Gillette P."/>
            <person name="Baker A.C."/>
            <person name="Traylor-Knowles N."/>
        </authorList>
    </citation>
    <scope>NUCLEOTIDE SEQUENCE [LARGE SCALE GENOMIC DNA]</scope>
    <source>
        <strain evidence="2">RSMAS</strain>
        <tissue evidence="2">Whole animal</tissue>
    </source>
</reference>
<name>A0A3M6U357_POCDA</name>
<dbReference type="AlphaFoldDB" id="A0A3M6U357"/>
<dbReference type="GO" id="GO:0003950">
    <property type="term" value="F:NAD+ poly-ADP-ribosyltransferase activity"/>
    <property type="evidence" value="ECO:0007669"/>
    <property type="project" value="InterPro"/>
</dbReference>
<comment type="caution">
    <text evidence="2">The sequence shown here is derived from an EMBL/GenBank/DDBJ whole genome shotgun (WGS) entry which is preliminary data.</text>
</comment>
<evidence type="ECO:0000259" key="1">
    <source>
        <dbReference type="Pfam" id="PF00644"/>
    </source>
</evidence>
<organism evidence="2 3">
    <name type="scientific">Pocillopora damicornis</name>
    <name type="common">Cauliflower coral</name>
    <name type="synonym">Millepora damicornis</name>
    <dbReference type="NCBI Taxonomy" id="46731"/>
    <lineage>
        <taxon>Eukaryota</taxon>
        <taxon>Metazoa</taxon>
        <taxon>Cnidaria</taxon>
        <taxon>Anthozoa</taxon>
        <taxon>Hexacorallia</taxon>
        <taxon>Scleractinia</taxon>
        <taxon>Astrocoeniina</taxon>
        <taxon>Pocilloporidae</taxon>
        <taxon>Pocillopora</taxon>
    </lineage>
</organism>
<dbReference type="OrthoDB" id="9975606at2759"/>
<protein>
    <recommendedName>
        <fullName evidence="1">PARP catalytic domain-containing protein</fullName>
    </recommendedName>
</protein>
<evidence type="ECO:0000313" key="3">
    <source>
        <dbReference type="Proteomes" id="UP000275408"/>
    </source>
</evidence>